<protein>
    <submittedName>
        <fullName evidence="1">Unannotated protein</fullName>
    </submittedName>
</protein>
<accession>A0A6J6YRP8</accession>
<name>A0A6J6YRP8_9ZZZZ</name>
<gene>
    <name evidence="1" type="ORF">UFOPK3026_01163</name>
</gene>
<dbReference type="EMBL" id="CAFAAP010000189">
    <property type="protein sequence ID" value="CAB4811829.1"/>
    <property type="molecule type" value="Genomic_DNA"/>
</dbReference>
<dbReference type="AlphaFoldDB" id="A0A6J6YRP8"/>
<reference evidence="1" key="1">
    <citation type="submission" date="2020-05" db="EMBL/GenBank/DDBJ databases">
        <authorList>
            <person name="Chiriac C."/>
            <person name="Salcher M."/>
            <person name="Ghai R."/>
            <person name="Kavagutti S V."/>
        </authorList>
    </citation>
    <scope>NUCLEOTIDE SEQUENCE</scope>
</reference>
<proteinExistence type="predicted"/>
<organism evidence="1">
    <name type="scientific">freshwater metagenome</name>
    <dbReference type="NCBI Taxonomy" id="449393"/>
    <lineage>
        <taxon>unclassified sequences</taxon>
        <taxon>metagenomes</taxon>
        <taxon>ecological metagenomes</taxon>
    </lineage>
</organism>
<evidence type="ECO:0000313" key="1">
    <source>
        <dbReference type="EMBL" id="CAB4811829.1"/>
    </source>
</evidence>
<sequence>MLSTYAPANADALGYAPLTGAMQTAGLAQAKKVNSK</sequence>